<evidence type="ECO:0000256" key="4">
    <source>
        <dbReference type="SAM" id="MobiDB-lite"/>
    </source>
</evidence>
<dbReference type="SUPFAM" id="SSF53850">
    <property type="entry name" value="Periplasmic binding protein-like II"/>
    <property type="match status" value="1"/>
</dbReference>
<dbReference type="Gene3D" id="3.40.190.10">
    <property type="entry name" value="Periplasmic binding protein-like II"/>
    <property type="match status" value="2"/>
</dbReference>
<evidence type="ECO:0000256" key="1">
    <source>
        <dbReference type="ARBA" id="ARBA00010333"/>
    </source>
</evidence>
<accession>A0ABP8PGR9</accession>
<dbReference type="InterPro" id="IPR051455">
    <property type="entry name" value="Bact_solute-bind_prot3"/>
</dbReference>
<evidence type="ECO:0000256" key="2">
    <source>
        <dbReference type="ARBA" id="ARBA00022448"/>
    </source>
</evidence>
<comment type="caution">
    <text evidence="6">The sequence shown here is derived from an EMBL/GenBank/DDBJ whole genome shotgun (WGS) entry which is preliminary data.</text>
</comment>
<organism evidence="6 7">
    <name type="scientific">Rhodococcus olei</name>
    <dbReference type="NCBI Taxonomy" id="2161675"/>
    <lineage>
        <taxon>Bacteria</taxon>
        <taxon>Bacillati</taxon>
        <taxon>Actinomycetota</taxon>
        <taxon>Actinomycetes</taxon>
        <taxon>Mycobacteriales</taxon>
        <taxon>Nocardiaceae</taxon>
        <taxon>Rhodococcus</taxon>
    </lineage>
</organism>
<evidence type="ECO:0000313" key="7">
    <source>
        <dbReference type="Proteomes" id="UP001501183"/>
    </source>
</evidence>
<evidence type="ECO:0000259" key="5">
    <source>
        <dbReference type="SMART" id="SM00062"/>
    </source>
</evidence>
<protein>
    <submittedName>
        <fullName evidence="6">Glutamate ABC transporter substrate-binding protein</fullName>
    </submittedName>
</protein>
<dbReference type="Pfam" id="PF00497">
    <property type="entry name" value="SBP_bac_3"/>
    <property type="match status" value="1"/>
</dbReference>
<comment type="similarity">
    <text evidence="1">Belongs to the bacterial solute-binding protein 3 family.</text>
</comment>
<dbReference type="EMBL" id="BAABFB010000066">
    <property type="protein sequence ID" value="GAA4487212.1"/>
    <property type="molecule type" value="Genomic_DNA"/>
</dbReference>
<dbReference type="RefSeq" id="WP_425569918.1">
    <property type="nucleotide sequence ID" value="NZ_BAABFB010000066.1"/>
</dbReference>
<dbReference type="Proteomes" id="UP001501183">
    <property type="component" value="Unassembled WGS sequence"/>
</dbReference>
<dbReference type="PANTHER" id="PTHR30085">
    <property type="entry name" value="AMINO ACID ABC TRANSPORTER PERMEASE"/>
    <property type="match status" value="1"/>
</dbReference>
<keyword evidence="3" id="KW-0732">Signal</keyword>
<dbReference type="PANTHER" id="PTHR30085:SF6">
    <property type="entry name" value="ABC TRANSPORTER GLUTAMINE-BINDING PROTEIN GLNH"/>
    <property type="match status" value="1"/>
</dbReference>
<dbReference type="InterPro" id="IPR001638">
    <property type="entry name" value="Solute-binding_3/MltF_N"/>
</dbReference>
<dbReference type="SMART" id="SM00062">
    <property type="entry name" value="PBPb"/>
    <property type="match status" value="1"/>
</dbReference>
<evidence type="ECO:0000256" key="3">
    <source>
        <dbReference type="ARBA" id="ARBA00022729"/>
    </source>
</evidence>
<feature type="region of interest" description="Disordered" evidence="4">
    <location>
        <begin position="17"/>
        <end position="67"/>
    </location>
</feature>
<keyword evidence="2" id="KW-0813">Transport</keyword>
<name>A0ABP8PGR9_9NOCA</name>
<feature type="domain" description="Solute-binding protein family 3/N-terminal" evidence="5">
    <location>
        <begin position="76"/>
        <end position="298"/>
    </location>
</feature>
<sequence>MVAVLSCGCAAVETAEPPAHPPYTQQPIPSGAAVAPPPASTAAAPDCGDPTASLRPFPPGETPASPALDRIRERGRLVVGLDTSSNLFSFLDPATGTIEGFDVDIAREVARDLFGDPQRVDFRVVAAKDRVPALQAGTVDIVVETMTVTCERRAQIAFSTVYFEARQRVLAMRGSGVESAADLDGRRVCTVVDTTNLQHIQQVQPAATVVTVQNWADCLVVLQQRQVDAVTTDDSILAGLAVQDPNLEIVGPGFSYEPYGVGVNKADTDLVRHVNGTLERIRTDGTWQRIHERWLNVLGPPPPPPTPRYED</sequence>
<proteinExistence type="inferred from homology"/>
<gene>
    <name evidence="6" type="ORF">GCM10023094_45230</name>
</gene>
<reference evidence="7" key="1">
    <citation type="journal article" date="2019" name="Int. J. Syst. Evol. Microbiol.">
        <title>The Global Catalogue of Microorganisms (GCM) 10K type strain sequencing project: providing services to taxonomists for standard genome sequencing and annotation.</title>
        <authorList>
            <consortium name="The Broad Institute Genomics Platform"/>
            <consortium name="The Broad Institute Genome Sequencing Center for Infectious Disease"/>
            <person name="Wu L."/>
            <person name="Ma J."/>
        </authorList>
    </citation>
    <scope>NUCLEOTIDE SEQUENCE [LARGE SCALE GENOMIC DNA]</scope>
    <source>
        <strain evidence="7">JCM 32206</strain>
    </source>
</reference>
<dbReference type="CDD" id="cd13690">
    <property type="entry name" value="PBP2_GluB"/>
    <property type="match status" value="1"/>
</dbReference>
<evidence type="ECO:0000313" key="6">
    <source>
        <dbReference type="EMBL" id="GAA4487212.1"/>
    </source>
</evidence>
<keyword evidence="7" id="KW-1185">Reference proteome</keyword>
<feature type="compositionally biased region" description="Low complexity" evidence="4">
    <location>
        <begin position="27"/>
        <end position="45"/>
    </location>
</feature>